<comment type="caution">
    <text evidence="7">The sequence shown here is derived from an EMBL/GenBank/DDBJ whole genome shotgun (WGS) entry which is preliminary data.</text>
</comment>
<protein>
    <recommendedName>
        <fullName evidence="3 6">Recombination-associated protein RdgC</fullName>
    </recommendedName>
</protein>
<keyword evidence="4 6" id="KW-0963">Cytoplasm</keyword>
<evidence type="ECO:0000256" key="4">
    <source>
        <dbReference type="ARBA" id="ARBA00022490"/>
    </source>
</evidence>
<proteinExistence type="inferred from homology"/>
<dbReference type="PANTHER" id="PTHR38103">
    <property type="entry name" value="RECOMBINATION-ASSOCIATED PROTEIN RDGC"/>
    <property type="match status" value="1"/>
</dbReference>
<evidence type="ECO:0000256" key="2">
    <source>
        <dbReference type="ARBA" id="ARBA00008657"/>
    </source>
</evidence>
<reference evidence="7 8" key="1">
    <citation type="submission" date="2021-04" db="EMBL/GenBank/DDBJ databases">
        <authorList>
            <person name="Pira H."/>
            <person name="Risdian C."/>
            <person name="Wink J."/>
        </authorList>
    </citation>
    <scope>NUCLEOTIDE SEQUENCE [LARGE SCALE GENOMIC DNA]</scope>
    <source>
        <strain evidence="7 8">WH53</strain>
    </source>
</reference>
<evidence type="ECO:0000256" key="3">
    <source>
        <dbReference type="ARBA" id="ARBA00022296"/>
    </source>
</evidence>
<accession>A0ABS5Z8E8</accession>
<dbReference type="NCBIfam" id="NF001464">
    <property type="entry name" value="PRK00321.1-5"/>
    <property type="match status" value="1"/>
</dbReference>
<comment type="similarity">
    <text evidence="2 6">Belongs to the RdgC family.</text>
</comment>
<evidence type="ECO:0000313" key="7">
    <source>
        <dbReference type="EMBL" id="MBU2710319.1"/>
    </source>
</evidence>
<dbReference type="HAMAP" id="MF_00194">
    <property type="entry name" value="RdgC"/>
    <property type="match status" value="1"/>
</dbReference>
<dbReference type="PANTHER" id="PTHR38103:SF1">
    <property type="entry name" value="RECOMBINATION-ASSOCIATED PROTEIN RDGC"/>
    <property type="match status" value="1"/>
</dbReference>
<name>A0ABS5Z8E8_9GAMM</name>
<dbReference type="InterPro" id="IPR007476">
    <property type="entry name" value="RdgC"/>
</dbReference>
<keyword evidence="5 6" id="KW-0233">DNA recombination</keyword>
<evidence type="ECO:0000256" key="5">
    <source>
        <dbReference type="ARBA" id="ARBA00023172"/>
    </source>
</evidence>
<dbReference type="RefSeq" id="WP_215818481.1">
    <property type="nucleotide sequence ID" value="NZ_JAGSOY010000006.1"/>
</dbReference>
<sequence>MWFKNLIAYRLTKPIDFDSEQLDQQLQDHLFTPCTKQQASTYGWVPPLGSHSDLFVHQANGLLLLCAKREDKILPASVIKDFVQDKVTEIEESQFRKVTRKEREQIKEDTIQALLPKAFSRSQKTFACLAPQQGWLLVDAASHKKAEELTSFLRQSIGSLPVVPLMPNDSPNSIMTSWLNGNELPTPFIIGDECELREPTEDGSIIRCKRQDLLNDEICTLITNGKQVSKLSLQLEAELSFVLADDFTLKRLKFADELIEQASIDDPDNKAAQFDADFTLMTTTLLALLNKLGEQFGGFSNDE</sequence>
<evidence type="ECO:0000256" key="1">
    <source>
        <dbReference type="ARBA" id="ARBA00004453"/>
    </source>
</evidence>
<evidence type="ECO:0000256" key="6">
    <source>
        <dbReference type="HAMAP-Rule" id="MF_00194"/>
    </source>
</evidence>
<dbReference type="NCBIfam" id="NF001462">
    <property type="entry name" value="PRK00321.1-3"/>
    <property type="match status" value="1"/>
</dbReference>
<gene>
    <name evidence="6 7" type="primary">rdgC</name>
    <name evidence="7" type="ORF">KCG35_04540</name>
</gene>
<dbReference type="EMBL" id="JAGSOY010000006">
    <property type="protein sequence ID" value="MBU2710319.1"/>
    <property type="molecule type" value="Genomic_DNA"/>
</dbReference>
<dbReference type="Pfam" id="PF04381">
    <property type="entry name" value="RdgC"/>
    <property type="match status" value="1"/>
</dbReference>
<evidence type="ECO:0000313" key="8">
    <source>
        <dbReference type="Proteomes" id="UP000690515"/>
    </source>
</evidence>
<keyword evidence="8" id="KW-1185">Reference proteome</keyword>
<organism evidence="7 8">
    <name type="scientific">Zooshikella harenae</name>
    <dbReference type="NCBI Taxonomy" id="2827238"/>
    <lineage>
        <taxon>Bacteria</taxon>
        <taxon>Pseudomonadati</taxon>
        <taxon>Pseudomonadota</taxon>
        <taxon>Gammaproteobacteria</taxon>
        <taxon>Oceanospirillales</taxon>
        <taxon>Zooshikellaceae</taxon>
        <taxon>Zooshikella</taxon>
    </lineage>
</organism>
<dbReference type="Proteomes" id="UP000690515">
    <property type="component" value="Unassembled WGS sequence"/>
</dbReference>
<comment type="subcellular location">
    <subcellularLocation>
        <location evidence="1 6">Cytoplasm</location>
        <location evidence="1 6">Nucleoid</location>
    </subcellularLocation>
</comment>
<comment type="function">
    <text evidence="6">May be involved in recombination.</text>
</comment>